<dbReference type="InterPro" id="IPR004323">
    <property type="entry name" value="Ion_tolerance_CutA"/>
</dbReference>
<evidence type="ECO:0000313" key="3">
    <source>
        <dbReference type="Proteomes" id="UP001198862"/>
    </source>
</evidence>
<dbReference type="Pfam" id="PF03091">
    <property type="entry name" value="CutA1"/>
    <property type="match status" value="1"/>
</dbReference>
<accession>A0ABS8KMU7</accession>
<name>A0ABS8KMU7_9HYPH</name>
<organism evidence="2 3">
    <name type="scientific">Reyranella aquatilis</name>
    <dbReference type="NCBI Taxonomy" id="2035356"/>
    <lineage>
        <taxon>Bacteria</taxon>
        <taxon>Pseudomonadati</taxon>
        <taxon>Pseudomonadota</taxon>
        <taxon>Alphaproteobacteria</taxon>
        <taxon>Hyphomicrobiales</taxon>
        <taxon>Reyranellaceae</taxon>
        <taxon>Reyranella</taxon>
    </lineage>
</organism>
<dbReference type="InterPro" id="IPR011322">
    <property type="entry name" value="N-reg_PII-like_a/b"/>
</dbReference>
<evidence type="ECO:0000313" key="2">
    <source>
        <dbReference type="EMBL" id="MCC8427370.1"/>
    </source>
</evidence>
<comment type="similarity">
    <text evidence="1">Belongs to the CutA family.</text>
</comment>
<reference evidence="2 3" key="1">
    <citation type="submission" date="2021-11" db="EMBL/GenBank/DDBJ databases">
        <authorList>
            <person name="Lee D.-H."/>
            <person name="Kim S.-B."/>
        </authorList>
    </citation>
    <scope>NUCLEOTIDE SEQUENCE [LARGE SCALE GENOMIC DNA]</scope>
    <source>
        <strain evidence="2 3">KCTC 52223</strain>
    </source>
</reference>
<dbReference type="RefSeq" id="WP_230548612.1">
    <property type="nucleotide sequence ID" value="NZ_JAJISD010000001.1"/>
</dbReference>
<proteinExistence type="inferred from homology"/>
<dbReference type="PANTHER" id="PTHR23419:SF8">
    <property type="entry name" value="FI09726P"/>
    <property type="match status" value="1"/>
</dbReference>
<dbReference type="Proteomes" id="UP001198862">
    <property type="component" value="Unassembled WGS sequence"/>
</dbReference>
<dbReference type="Gene3D" id="3.30.70.120">
    <property type="match status" value="1"/>
</dbReference>
<dbReference type="InterPro" id="IPR015867">
    <property type="entry name" value="N-reg_PII/ATP_PRibTrfase_C"/>
</dbReference>
<keyword evidence="3" id="KW-1185">Reference proteome</keyword>
<dbReference type="SUPFAM" id="SSF54913">
    <property type="entry name" value="GlnB-like"/>
    <property type="match status" value="1"/>
</dbReference>
<dbReference type="EMBL" id="JAJISD010000001">
    <property type="protein sequence ID" value="MCC8427370.1"/>
    <property type="molecule type" value="Genomic_DNA"/>
</dbReference>
<evidence type="ECO:0000256" key="1">
    <source>
        <dbReference type="ARBA" id="ARBA00010169"/>
    </source>
</evidence>
<gene>
    <name evidence="2" type="ORF">LJ725_00190</name>
</gene>
<sequence length="104" mass="11494">MSAIVVVTTVANRKDARSLARALVEAKLAACAQISRIESVYSWKGAVESGKEYRILFKTLDEHYPAVERAILDLHPYEVPAIHAFPMVHVSPAYAAWIEESVAV</sequence>
<dbReference type="PANTHER" id="PTHR23419">
    <property type="entry name" value="DIVALENT CATION TOLERANCE CUTA-RELATED"/>
    <property type="match status" value="1"/>
</dbReference>
<comment type="caution">
    <text evidence="2">The sequence shown here is derived from an EMBL/GenBank/DDBJ whole genome shotgun (WGS) entry which is preliminary data.</text>
</comment>
<protein>
    <submittedName>
        <fullName evidence="2">Divalent-cation tolerance protein CutA</fullName>
    </submittedName>
</protein>